<keyword evidence="15" id="KW-0735">Signal-anchor</keyword>
<dbReference type="InterPro" id="IPR042089">
    <property type="entry name" value="Peptidase_M13_dom_2"/>
</dbReference>
<dbReference type="EC" id="3.4.24.11" evidence="5"/>
<dbReference type="GO" id="GO:0046872">
    <property type="term" value="F:metal ion binding"/>
    <property type="evidence" value="ECO:0007669"/>
    <property type="project" value="UniProtKB-KW"/>
</dbReference>
<comment type="catalytic activity">
    <reaction evidence="26">
        <text>neurotensin + H2O = neurotensin(1-10) + L-tyrosyl-L-isoleucyl-L-leucine</text>
        <dbReference type="Rhea" id="RHEA:71479"/>
        <dbReference type="ChEBI" id="CHEBI:15377"/>
        <dbReference type="ChEBI" id="CHEBI:147362"/>
        <dbReference type="ChEBI" id="CHEBI:190705"/>
        <dbReference type="ChEBI" id="CHEBI:190707"/>
    </reaction>
    <physiologicalReaction direction="left-to-right" evidence="26">
        <dbReference type="Rhea" id="RHEA:71480"/>
    </physiologicalReaction>
</comment>
<sequence length="823" mass="93225">MDANVDPCDNFYQYACGGWLKKNIIPETSSRYSTFDILRDELEVPLSNQSSPLLKRILFSNQSSPLLKPILSSPQTNYILSSNQLYPLLSSNQLYPLLSSNQSSPQTNPLLKPILSSPQTNYLLSSNQSSPLLKPIISSPQTNPLLSSNQLSPLLKTILSSNQLPPLLSSNQSSPLLKPIISSPQTNYLLSSNQLFLPLKPIVSSPQTNHLLSSNQSSPLLKPILSSPQTNHLLSSNQSSLLLKPIVSSPQTNPLFSSNQSSPLLSYLGNTWKLEDAIARLNEKYGTHVLVNFFIGTDDKDSNSHIIHQTSLGLLSREHYTCAGPYAEPCRAYEQFMIDVVRLIRTDRSLVVNETQIREEVTRVIELEREIANATDTPEDRNNPVLLYNKMELGVLNANFSLEVDTQVFDWSYFTRKIMGTVGITVPDTESVINYAPNYYRRLNPILAKNTKRDLQNYIVWRFVMNMVVGLSRQYRDTRKAFRKALYGTTSEAAVWRQCVIYVNNNMDNAVGRLYVEEAFSGESKELMISVIREVFISNLDHLRWMDVKTKKAAEEKAQAIRERIGYSDNIKNDTYLNNEYKNLSYSAEEYFENILQNLEYIQKKRLRKLRVKILSFSLLFLLLSSVFPAGILQPPFFGKGQTKSLNFGGIGMVIGHEITHGFDDNGRNYDKDGDLKDWWTPSSTQNFVNLSKCMVDQYGSFSWDLANRLNLNGNNTLGENIADNGGIRQSYQAYLNYVEKNGNEPLLPGINLNHQQLFFVNFAQVWCGTHRPEQAVNSIKVDVHSPGKFRVLGSLQNFPEFAKAFNCPKNSYMVPDKTCQVW</sequence>
<dbReference type="SUPFAM" id="SSF55486">
    <property type="entry name" value="Metalloproteases ('zincins'), catalytic domain"/>
    <property type="match status" value="2"/>
</dbReference>
<evidence type="ECO:0000256" key="1">
    <source>
        <dbReference type="ARBA" id="ARBA00000716"/>
    </source>
</evidence>
<dbReference type="GeneTree" id="ENSGT00940000156745"/>
<evidence type="ECO:0000256" key="24">
    <source>
        <dbReference type="ARBA" id="ARBA00031486"/>
    </source>
</evidence>
<dbReference type="GO" id="GO:0097242">
    <property type="term" value="P:amyloid-beta clearance"/>
    <property type="evidence" value="ECO:0007669"/>
    <property type="project" value="TreeGrafter"/>
</dbReference>
<dbReference type="InterPro" id="IPR018497">
    <property type="entry name" value="Peptidase_M13_C"/>
</dbReference>
<evidence type="ECO:0000256" key="19">
    <source>
        <dbReference type="ARBA" id="ARBA00023157"/>
    </source>
</evidence>
<evidence type="ECO:0000256" key="4">
    <source>
        <dbReference type="ARBA" id="ARBA00007357"/>
    </source>
</evidence>
<evidence type="ECO:0000256" key="5">
    <source>
        <dbReference type="ARBA" id="ARBA00012521"/>
    </source>
</evidence>
<feature type="domain" description="Peptidase M13 N-terminal" evidence="32">
    <location>
        <begin position="7"/>
        <end position="44"/>
    </location>
</feature>
<evidence type="ECO:0000256" key="28">
    <source>
        <dbReference type="ARBA" id="ARBA00049273"/>
    </source>
</evidence>
<dbReference type="InParanoid" id="A0A674C024"/>
<keyword evidence="19" id="KW-1015">Disulfide bond</keyword>
<evidence type="ECO:0000256" key="20">
    <source>
        <dbReference type="ARBA" id="ARBA00023180"/>
    </source>
</evidence>
<feature type="domain" description="Peptidase M13 N-terminal" evidence="32">
    <location>
        <begin position="270"/>
        <end position="567"/>
    </location>
</feature>
<evidence type="ECO:0000256" key="16">
    <source>
        <dbReference type="ARBA" id="ARBA00022989"/>
    </source>
</evidence>
<keyword evidence="11" id="KW-0519">Myristate</keyword>
<evidence type="ECO:0000256" key="9">
    <source>
        <dbReference type="ARBA" id="ARBA00022670"/>
    </source>
</evidence>
<evidence type="ECO:0000256" key="11">
    <source>
        <dbReference type="ARBA" id="ARBA00022707"/>
    </source>
</evidence>
<dbReference type="GO" id="GO:0016485">
    <property type="term" value="P:protein processing"/>
    <property type="evidence" value="ECO:0007669"/>
    <property type="project" value="TreeGrafter"/>
</dbReference>
<evidence type="ECO:0000256" key="17">
    <source>
        <dbReference type="ARBA" id="ARBA00023049"/>
    </source>
</evidence>
<evidence type="ECO:0000259" key="32">
    <source>
        <dbReference type="Pfam" id="PF05649"/>
    </source>
</evidence>
<reference evidence="33" key="2">
    <citation type="submission" date="2025-09" db="UniProtKB">
        <authorList>
            <consortium name="Ensembl"/>
        </authorList>
    </citation>
    <scope>IDENTIFICATION</scope>
</reference>
<dbReference type="CDD" id="cd08662">
    <property type="entry name" value="M13"/>
    <property type="match status" value="1"/>
</dbReference>
<dbReference type="GO" id="GO:0004222">
    <property type="term" value="F:metalloendopeptidase activity"/>
    <property type="evidence" value="ECO:0007669"/>
    <property type="project" value="UniProtKB-EC"/>
</dbReference>
<evidence type="ECO:0000256" key="6">
    <source>
        <dbReference type="ARBA" id="ARBA00022077"/>
    </source>
</evidence>
<keyword evidence="16 30" id="KW-1133">Transmembrane helix</keyword>
<evidence type="ECO:0000256" key="13">
    <source>
        <dbReference type="ARBA" id="ARBA00022801"/>
    </source>
</evidence>
<dbReference type="Gene3D" id="3.40.390.10">
    <property type="entry name" value="Collagenase (Catalytic Domain)"/>
    <property type="match status" value="2"/>
</dbReference>
<evidence type="ECO:0000256" key="2">
    <source>
        <dbReference type="ARBA" id="ARBA00001947"/>
    </source>
</evidence>
<evidence type="ECO:0000256" key="7">
    <source>
        <dbReference type="ARBA" id="ARBA00022475"/>
    </source>
</evidence>
<evidence type="ECO:0000256" key="10">
    <source>
        <dbReference type="ARBA" id="ARBA00022692"/>
    </source>
</evidence>
<dbReference type="Gene3D" id="1.10.1380.10">
    <property type="entry name" value="Neutral endopeptidase , domain2"/>
    <property type="match status" value="2"/>
</dbReference>
<dbReference type="PANTHER" id="PTHR11733">
    <property type="entry name" value="ZINC METALLOPROTEASE FAMILY M13 NEPRILYSIN-RELATED"/>
    <property type="match status" value="1"/>
</dbReference>
<keyword evidence="8" id="KW-0597">Phosphoprotein</keyword>
<dbReference type="GO" id="GO:0005886">
    <property type="term" value="C:plasma membrane"/>
    <property type="evidence" value="ECO:0007669"/>
    <property type="project" value="UniProtKB-SubCell"/>
</dbReference>
<dbReference type="InterPro" id="IPR024079">
    <property type="entry name" value="MetalloPept_cat_dom_sf"/>
</dbReference>
<comment type="catalytic activity">
    <reaction evidence="27">
        <text>substance P + H2O = substance P(1-7) + L-Phe-Gly-L-Leu-L-Met-NH2</text>
        <dbReference type="Rhea" id="RHEA:71467"/>
        <dbReference type="ChEBI" id="CHEBI:15377"/>
        <dbReference type="ChEBI" id="CHEBI:190692"/>
        <dbReference type="ChEBI" id="CHEBI:190695"/>
        <dbReference type="ChEBI" id="CHEBI:190698"/>
    </reaction>
    <physiologicalReaction direction="left-to-right" evidence="27">
        <dbReference type="Rhea" id="RHEA:71468"/>
    </physiologicalReaction>
</comment>
<dbReference type="Pfam" id="PF01431">
    <property type="entry name" value="Peptidase_M13"/>
    <property type="match status" value="1"/>
</dbReference>
<dbReference type="GlyCosmos" id="A0A674C024">
    <property type="glycosylation" value="1 site, No reported glycans"/>
</dbReference>
<keyword evidence="34" id="KW-1185">Reference proteome</keyword>
<evidence type="ECO:0000256" key="29">
    <source>
        <dbReference type="ARBA" id="ARBA00049470"/>
    </source>
</evidence>
<evidence type="ECO:0000256" key="23">
    <source>
        <dbReference type="ARBA" id="ARBA00031362"/>
    </source>
</evidence>
<keyword evidence="13" id="KW-0378">Hydrolase</keyword>
<evidence type="ECO:0000256" key="12">
    <source>
        <dbReference type="ARBA" id="ARBA00022723"/>
    </source>
</evidence>
<evidence type="ECO:0000256" key="15">
    <source>
        <dbReference type="ARBA" id="ARBA00022968"/>
    </source>
</evidence>
<keyword evidence="12" id="KW-0479">Metal-binding</keyword>
<evidence type="ECO:0000256" key="3">
    <source>
        <dbReference type="ARBA" id="ARBA00004401"/>
    </source>
</evidence>
<comment type="cofactor">
    <cofactor evidence="2">
        <name>Zn(2+)</name>
        <dbReference type="ChEBI" id="CHEBI:29105"/>
    </cofactor>
</comment>
<proteinExistence type="inferred from homology"/>
<dbReference type="PANTHER" id="PTHR11733:SF114">
    <property type="entry name" value="NEPRILYSIN"/>
    <property type="match status" value="1"/>
</dbReference>
<keyword evidence="17" id="KW-0482">Metalloprotease</keyword>
<comment type="catalytic activity">
    <reaction evidence="1">
        <text>Preferential cleavage of polypeptides between hydrophobic residues, particularly with Phe or Tyr at P1'.</text>
        <dbReference type="EC" id="3.4.24.11"/>
    </reaction>
</comment>
<evidence type="ECO:0000313" key="34">
    <source>
        <dbReference type="Proteomes" id="UP000472277"/>
    </source>
</evidence>
<evidence type="ECO:0000256" key="8">
    <source>
        <dbReference type="ARBA" id="ARBA00022553"/>
    </source>
</evidence>
<keyword evidence="18 30" id="KW-0472">Membrane</keyword>
<dbReference type="InterPro" id="IPR008753">
    <property type="entry name" value="Peptidase_M13_N"/>
</dbReference>
<comment type="similarity">
    <text evidence="4">Belongs to the peptidase M13 family.</text>
</comment>
<keyword evidence="10 30" id="KW-0812">Transmembrane</keyword>
<evidence type="ECO:0000256" key="21">
    <source>
        <dbReference type="ARBA" id="ARBA00023288"/>
    </source>
</evidence>
<evidence type="ECO:0000256" key="27">
    <source>
        <dbReference type="ARBA" id="ARBA00048093"/>
    </source>
</evidence>
<feature type="domain" description="Peptidase M13 C-terminal" evidence="31">
    <location>
        <begin position="627"/>
        <end position="822"/>
    </location>
</feature>
<reference evidence="33" key="1">
    <citation type="submission" date="2025-08" db="UniProtKB">
        <authorList>
            <consortium name="Ensembl"/>
        </authorList>
    </citation>
    <scope>IDENTIFICATION</scope>
</reference>
<dbReference type="AlphaFoldDB" id="A0A674C024"/>
<name>A0A674C024_SALTR</name>
<dbReference type="InterPro" id="IPR000718">
    <property type="entry name" value="Peptidase_M13"/>
</dbReference>
<evidence type="ECO:0000256" key="26">
    <source>
        <dbReference type="ARBA" id="ARBA00047638"/>
    </source>
</evidence>
<dbReference type="Proteomes" id="UP000472277">
    <property type="component" value="Chromosome 13"/>
</dbReference>
<evidence type="ECO:0000256" key="18">
    <source>
        <dbReference type="ARBA" id="ARBA00023136"/>
    </source>
</evidence>
<dbReference type="Pfam" id="PF05649">
    <property type="entry name" value="Peptidase_M13_N"/>
    <property type="match status" value="2"/>
</dbReference>
<evidence type="ECO:0000256" key="25">
    <source>
        <dbReference type="ARBA" id="ARBA00032584"/>
    </source>
</evidence>
<evidence type="ECO:0000259" key="31">
    <source>
        <dbReference type="Pfam" id="PF01431"/>
    </source>
</evidence>
<feature type="transmembrane region" description="Helical" evidence="30">
    <location>
        <begin position="458"/>
        <end position="475"/>
    </location>
</feature>
<evidence type="ECO:0000313" key="33">
    <source>
        <dbReference type="Ensembl" id="ENSSTUP00000076907.1"/>
    </source>
</evidence>
<organism evidence="33 34">
    <name type="scientific">Salmo trutta</name>
    <name type="common">Brown trout</name>
    <dbReference type="NCBI Taxonomy" id="8032"/>
    <lineage>
        <taxon>Eukaryota</taxon>
        <taxon>Metazoa</taxon>
        <taxon>Chordata</taxon>
        <taxon>Craniata</taxon>
        <taxon>Vertebrata</taxon>
        <taxon>Euteleostomi</taxon>
        <taxon>Actinopterygii</taxon>
        <taxon>Neopterygii</taxon>
        <taxon>Teleostei</taxon>
        <taxon>Protacanthopterygii</taxon>
        <taxon>Salmoniformes</taxon>
        <taxon>Salmonidae</taxon>
        <taxon>Salmoninae</taxon>
        <taxon>Salmo</taxon>
    </lineage>
</organism>
<evidence type="ECO:0000256" key="22">
    <source>
        <dbReference type="ARBA" id="ARBA00031127"/>
    </source>
</evidence>
<keyword evidence="9" id="KW-0645">Protease</keyword>
<gene>
    <name evidence="33" type="primary">MME</name>
</gene>
<keyword evidence="21" id="KW-0449">Lipoprotein</keyword>
<dbReference type="Ensembl" id="ENSSTUT00000081899.1">
    <property type="protein sequence ID" value="ENSSTUP00000076907.1"/>
    <property type="gene ID" value="ENSSTUG00000033546.1"/>
</dbReference>
<protein>
    <recommendedName>
        <fullName evidence="6">Neprilysin</fullName>
        <ecNumber evidence="5">3.4.24.11</ecNumber>
    </recommendedName>
    <alternativeName>
        <fullName evidence="25">Atriopeptidase</fullName>
    </alternativeName>
    <alternativeName>
        <fullName evidence="23">Enkephalinase</fullName>
    </alternativeName>
    <alternativeName>
        <fullName evidence="22">Neutral endopeptidase 24.11</fullName>
    </alternativeName>
    <alternativeName>
        <fullName evidence="24">Skin fibroblast elastase</fullName>
    </alternativeName>
</protein>
<evidence type="ECO:0000256" key="30">
    <source>
        <dbReference type="SAM" id="Phobius"/>
    </source>
</evidence>
<comment type="catalytic activity">
    <reaction evidence="28">
        <text>neurotensin + H2O = neurotensin(1-11) + L-isoleucyl-L-leucine</text>
        <dbReference type="Rhea" id="RHEA:71475"/>
        <dbReference type="ChEBI" id="CHEBI:15377"/>
        <dbReference type="ChEBI" id="CHEBI:147362"/>
        <dbReference type="ChEBI" id="CHEBI:190704"/>
        <dbReference type="ChEBI" id="CHEBI:190706"/>
    </reaction>
    <physiologicalReaction direction="left-to-right" evidence="28">
        <dbReference type="Rhea" id="RHEA:71476"/>
    </physiologicalReaction>
</comment>
<comment type="subcellular location">
    <subcellularLocation>
        <location evidence="3">Cell membrane</location>
        <topology evidence="3">Single-pass type II membrane protein</topology>
    </subcellularLocation>
</comment>
<dbReference type="PROSITE" id="PS51885">
    <property type="entry name" value="NEPRILYSIN"/>
    <property type="match status" value="1"/>
</dbReference>
<comment type="catalytic activity">
    <reaction evidence="29">
        <text>substance P + H2O = substance P(1-9) + L-Leu-L-Met-NH2</text>
        <dbReference type="Rhea" id="RHEA:71459"/>
        <dbReference type="ChEBI" id="CHEBI:15377"/>
        <dbReference type="ChEBI" id="CHEBI:190692"/>
        <dbReference type="ChEBI" id="CHEBI:190693"/>
        <dbReference type="ChEBI" id="CHEBI:190700"/>
    </reaction>
    <physiologicalReaction direction="left-to-right" evidence="29">
        <dbReference type="Rhea" id="RHEA:71460"/>
    </physiologicalReaction>
</comment>
<accession>A0A674C024</accession>
<keyword evidence="14" id="KW-0862">Zinc</keyword>
<keyword evidence="7" id="KW-1003">Cell membrane</keyword>
<feature type="transmembrane region" description="Helical" evidence="30">
    <location>
        <begin position="614"/>
        <end position="633"/>
    </location>
</feature>
<keyword evidence="20" id="KW-0325">Glycoprotein</keyword>
<evidence type="ECO:0000256" key="14">
    <source>
        <dbReference type="ARBA" id="ARBA00022833"/>
    </source>
</evidence>
<dbReference type="PRINTS" id="PR00786">
    <property type="entry name" value="NEPRILYSIN"/>
</dbReference>